<dbReference type="PANTHER" id="PTHR42852:SF13">
    <property type="entry name" value="PROTEIN DIPZ"/>
    <property type="match status" value="1"/>
</dbReference>
<dbReference type="InterPro" id="IPR036249">
    <property type="entry name" value="Thioredoxin-like_sf"/>
</dbReference>
<dbReference type="RefSeq" id="WP_376886451.1">
    <property type="nucleotide sequence ID" value="NZ_JBHUHR010000032.1"/>
</dbReference>
<comment type="subcellular location">
    <subcellularLocation>
        <location evidence="1">Cell envelope</location>
    </subcellularLocation>
</comment>
<evidence type="ECO:0000256" key="3">
    <source>
        <dbReference type="ARBA" id="ARBA00023284"/>
    </source>
</evidence>
<keyword evidence="6" id="KW-1185">Reference proteome</keyword>
<protein>
    <submittedName>
        <fullName evidence="5">TlpA disulfide reductase family protein</fullName>
    </submittedName>
</protein>
<gene>
    <name evidence="5" type="ORF">ACFSKL_11835</name>
</gene>
<organism evidence="5 6">
    <name type="scientific">Belliella marina</name>
    <dbReference type="NCBI Taxonomy" id="1644146"/>
    <lineage>
        <taxon>Bacteria</taxon>
        <taxon>Pseudomonadati</taxon>
        <taxon>Bacteroidota</taxon>
        <taxon>Cytophagia</taxon>
        <taxon>Cytophagales</taxon>
        <taxon>Cyclobacteriaceae</taxon>
        <taxon>Belliella</taxon>
    </lineage>
</organism>
<dbReference type="Pfam" id="PF14289">
    <property type="entry name" value="DUF4369"/>
    <property type="match status" value="1"/>
</dbReference>
<dbReference type="InterPro" id="IPR050553">
    <property type="entry name" value="Thioredoxin_ResA/DsbE_sf"/>
</dbReference>
<dbReference type="InterPro" id="IPR025380">
    <property type="entry name" value="DUF4369"/>
</dbReference>
<evidence type="ECO:0000313" key="6">
    <source>
        <dbReference type="Proteomes" id="UP001597361"/>
    </source>
</evidence>
<proteinExistence type="predicted"/>
<dbReference type="InterPro" id="IPR017937">
    <property type="entry name" value="Thioredoxin_CS"/>
</dbReference>
<evidence type="ECO:0000313" key="5">
    <source>
        <dbReference type="EMBL" id="MFD2035486.1"/>
    </source>
</evidence>
<dbReference type="Gene3D" id="3.40.30.10">
    <property type="entry name" value="Glutaredoxin"/>
    <property type="match status" value="1"/>
</dbReference>
<sequence>MLPLLVYAQDAEDFYITGTVSGYVGKKDNSATAHLVRIYNGETITESSVLNNGVFKFKGSLPEPMIADISLSHPGDHQDFHGDSKRFYLEKGHIQFIAEDSIKHASVSGSPLSSGMYAYQELVDSVRTAYNQFNDLRYSRRSDSLFQAQVVKPTLAKLEVSLDSLRKLFITDNPESLYSLDVIKELVGNSLFDKYRNTLTNEQIEAIKGLFDSLSEEVQHSERGQKTLDGIKGLSGGMVGEKVIHFTGKGLEGENVDTRKLVGKVYLIDFWGSWCPSCRESHPHLKELYNAYKDKGFEIVAVAKEHGNEEKQIKLWREAVEKDGISWIQVLNSTAGTDVVTAFGVVAFPTKILIDRDGTILLRVTDDHERTLDAKLIELFTPAH</sequence>
<dbReference type="PROSITE" id="PS51352">
    <property type="entry name" value="THIOREDOXIN_2"/>
    <property type="match status" value="1"/>
</dbReference>
<dbReference type="SUPFAM" id="SSF52833">
    <property type="entry name" value="Thioredoxin-like"/>
    <property type="match status" value="1"/>
</dbReference>
<dbReference type="Proteomes" id="UP001597361">
    <property type="component" value="Unassembled WGS sequence"/>
</dbReference>
<evidence type="ECO:0000256" key="1">
    <source>
        <dbReference type="ARBA" id="ARBA00004196"/>
    </source>
</evidence>
<accession>A0ABW4VP71</accession>
<dbReference type="PROSITE" id="PS00194">
    <property type="entry name" value="THIOREDOXIN_1"/>
    <property type="match status" value="1"/>
</dbReference>
<dbReference type="Pfam" id="PF08534">
    <property type="entry name" value="Redoxin"/>
    <property type="match status" value="1"/>
</dbReference>
<evidence type="ECO:0000256" key="2">
    <source>
        <dbReference type="ARBA" id="ARBA00022748"/>
    </source>
</evidence>
<dbReference type="EMBL" id="JBHUHR010000032">
    <property type="protein sequence ID" value="MFD2035486.1"/>
    <property type="molecule type" value="Genomic_DNA"/>
</dbReference>
<dbReference type="InterPro" id="IPR013766">
    <property type="entry name" value="Thioredoxin_domain"/>
</dbReference>
<dbReference type="PANTHER" id="PTHR42852">
    <property type="entry name" value="THIOL:DISULFIDE INTERCHANGE PROTEIN DSBE"/>
    <property type="match status" value="1"/>
</dbReference>
<comment type="caution">
    <text evidence="5">The sequence shown here is derived from an EMBL/GenBank/DDBJ whole genome shotgun (WGS) entry which is preliminary data.</text>
</comment>
<evidence type="ECO:0000259" key="4">
    <source>
        <dbReference type="PROSITE" id="PS51352"/>
    </source>
</evidence>
<keyword evidence="3" id="KW-0676">Redox-active center</keyword>
<dbReference type="CDD" id="cd02966">
    <property type="entry name" value="TlpA_like_family"/>
    <property type="match status" value="1"/>
</dbReference>
<keyword evidence="2" id="KW-0201">Cytochrome c-type biogenesis</keyword>
<reference evidence="6" key="1">
    <citation type="journal article" date="2019" name="Int. J. Syst. Evol. Microbiol.">
        <title>The Global Catalogue of Microorganisms (GCM) 10K type strain sequencing project: providing services to taxonomists for standard genome sequencing and annotation.</title>
        <authorList>
            <consortium name="The Broad Institute Genomics Platform"/>
            <consortium name="The Broad Institute Genome Sequencing Center for Infectious Disease"/>
            <person name="Wu L."/>
            <person name="Ma J."/>
        </authorList>
    </citation>
    <scope>NUCLEOTIDE SEQUENCE [LARGE SCALE GENOMIC DNA]</scope>
    <source>
        <strain evidence="6">CGMCC 1.15180</strain>
    </source>
</reference>
<name>A0ABW4VP71_9BACT</name>
<feature type="domain" description="Thioredoxin" evidence="4">
    <location>
        <begin position="237"/>
        <end position="384"/>
    </location>
</feature>
<dbReference type="InterPro" id="IPR013740">
    <property type="entry name" value="Redoxin"/>
</dbReference>